<keyword evidence="1" id="KW-0812">Transmembrane</keyword>
<dbReference type="PATRIC" id="fig|1121451.3.peg.2075"/>
<dbReference type="STRING" id="1121451.DESAM_21844"/>
<reference evidence="2 3" key="1">
    <citation type="submission" date="2012-10" db="EMBL/GenBank/DDBJ databases">
        <authorList>
            <person name="Genoscope - CEA"/>
        </authorList>
    </citation>
    <scope>NUCLEOTIDE SEQUENCE [LARGE SCALE GENOMIC DNA]</scope>
    <source>
        <strain evidence="3">AM13 / DSM 14728</strain>
    </source>
</reference>
<keyword evidence="1" id="KW-1133">Transmembrane helix</keyword>
<accession>L0RD13</accession>
<feature type="transmembrane region" description="Helical" evidence="1">
    <location>
        <begin position="171"/>
        <end position="193"/>
    </location>
</feature>
<dbReference type="eggNOG" id="ENOG50317Y9">
    <property type="taxonomic scope" value="Bacteria"/>
</dbReference>
<evidence type="ECO:0000313" key="3">
    <source>
        <dbReference type="Proteomes" id="UP000010808"/>
    </source>
</evidence>
<gene>
    <name evidence="2" type="ORF">DESAM_21844</name>
</gene>
<dbReference type="HOGENOM" id="CLU_1394366_0_0_7"/>
<keyword evidence="1" id="KW-0472">Membrane</keyword>
<keyword evidence="3" id="KW-1185">Reference proteome</keyword>
<dbReference type="AlphaFoldDB" id="L0RD13"/>
<proteinExistence type="predicted"/>
<name>L0RD13_9BACT</name>
<protein>
    <submittedName>
        <fullName evidence="2">Uncharacterized protein</fullName>
    </submittedName>
</protein>
<dbReference type="Proteomes" id="UP000010808">
    <property type="component" value="Chromosome"/>
</dbReference>
<organism evidence="2 3">
    <name type="scientific">Maridesulfovibrio hydrothermalis AM13 = DSM 14728</name>
    <dbReference type="NCBI Taxonomy" id="1121451"/>
    <lineage>
        <taxon>Bacteria</taxon>
        <taxon>Pseudomonadati</taxon>
        <taxon>Thermodesulfobacteriota</taxon>
        <taxon>Desulfovibrionia</taxon>
        <taxon>Desulfovibrionales</taxon>
        <taxon>Desulfovibrionaceae</taxon>
        <taxon>Maridesulfovibrio</taxon>
    </lineage>
</organism>
<sequence>MSGSGGSMTIIADNIQTPVWMDTNLQWNPKFWKSLKAKTLMRLNPHWHLDKKTEAGTPVEDMLVDKKFLSEPILSFEQNIFKADFPETGLSISARMDDNGGSTSLRYDFTPVADSKFTTEDAQKTVQYWLPSLREYYRLHQSNSVKHRFWRFFMDKIMLTMNPTQRRICSFMFKLTMLEILFVTALIIGWHFYGG</sequence>
<dbReference type="KEGG" id="dhy:DESAM_21844"/>
<dbReference type="EMBL" id="FO203522">
    <property type="protein sequence ID" value="CCO24117.1"/>
    <property type="molecule type" value="Genomic_DNA"/>
</dbReference>
<evidence type="ECO:0000313" key="2">
    <source>
        <dbReference type="EMBL" id="CCO24117.1"/>
    </source>
</evidence>
<evidence type="ECO:0000256" key="1">
    <source>
        <dbReference type="SAM" id="Phobius"/>
    </source>
</evidence>